<name>A0A4V2EY74_9MICO</name>
<dbReference type="RefSeq" id="WP_130415108.1">
    <property type="nucleotide sequence ID" value="NZ_SGWX01000001.1"/>
</dbReference>
<keyword evidence="2" id="KW-0812">Transmembrane</keyword>
<sequence length="207" mass="20919">MKWLRRVGNAALTLAAVVGVLGGALFVAVQVGALQTLVVTSGSMSPMILRGDALIAHKVAARDLAVGDVVTVPQSDASLVTHRVVAIEAADAPDARTLTLQGDANDIPDASTYTVSDAWRMWLRVPAGGAIVTTARQPQVLIPAAVGMGALVALACVPTGKRDEDALTRPVVAAPEPAPDSGESADAAGAPLGHGGDEGSPRAGARR</sequence>
<protein>
    <recommendedName>
        <fullName evidence="5">Signal peptidase I</fullName>
        <ecNumber evidence="5">3.4.21.89</ecNumber>
    </recommendedName>
</protein>
<gene>
    <name evidence="7" type="ORF">EV386_2317</name>
</gene>
<dbReference type="EMBL" id="SGWX01000001">
    <property type="protein sequence ID" value="RZS62000.1"/>
    <property type="molecule type" value="Genomic_DNA"/>
</dbReference>
<evidence type="ECO:0000313" key="8">
    <source>
        <dbReference type="Proteomes" id="UP000293852"/>
    </source>
</evidence>
<dbReference type="InterPro" id="IPR036286">
    <property type="entry name" value="LexA/Signal_pep-like_sf"/>
</dbReference>
<dbReference type="GO" id="GO:0004252">
    <property type="term" value="F:serine-type endopeptidase activity"/>
    <property type="evidence" value="ECO:0007669"/>
    <property type="project" value="UniProtKB-UniRule"/>
</dbReference>
<dbReference type="InterPro" id="IPR019533">
    <property type="entry name" value="Peptidase_S26"/>
</dbReference>
<dbReference type="GO" id="GO:0009003">
    <property type="term" value="F:signal peptidase activity"/>
    <property type="evidence" value="ECO:0007669"/>
    <property type="project" value="UniProtKB-EC"/>
</dbReference>
<evidence type="ECO:0000256" key="3">
    <source>
        <dbReference type="ARBA" id="ARBA00022989"/>
    </source>
</evidence>
<proteinExistence type="predicted"/>
<comment type="subcellular location">
    <subcellularLocation>
        <location evidence="1">Membrane</location>
    </subcellularLocation>
</comment>
<evidence type="ECO:0000256" key="5">
    <source>
        <dbReference type="NCBIfam" id="TIGR02228"/>
    </source>
</evidence>
<dbReference type="GO" id="GO:0006465">
    <property type="term" value="P:signal peptide processing"/>
    <property type="evidence" value="ECO:0007669"/>
    <property type="project" value="UniProtKB-UniRule"/>
</dbReference>
<dbReference type="CDD" id="cd06530">
    <property type="entry name" value="S26_SPase_I"/>
    <property type="match status" value="1"/>
</dbReference>
<comment type="caution">
    <text evidence="7">The sequence shown here is derived from an EMBL/GenBank/DDBJ whole genome shotgun (WGS) entry which is preliminary data.</text>
</comment>
<evidence type="ECO:0000313" key="7">
    <source>
        <dbReference type="EMBL" id="RZS62000.1"/>
    </source>
</evidence>
<reference evidence="7 8" key="1">
    <citation type="submission" date="2019-02" db="EMBL/GenBank/DDBJ databases">
        <title>Sequencing the genomes of 1000 actinobacteria strains.</title>
        <authorList>
            <person name="Klenk H.-P."/>
        </authorList>
    </citation>
    <scope>NUCLEOTIDE SEQUENCE [LARGE SCALE GENOMIC DNA]</scope>
    <source>
        <strain evidence="7 8">DSM 16932</strain>
    </source>
</reference>
<dbReference type="EC" id="3.4.21.89" evidence="5"/>
<evidence type="ECO:0000256" key="2">
    <source>
        <dbReference type="ARBA" id="ARBA00022692"/>
    </source>
</evidence>
<dbReference type="NCBIfam" id="TIGR02228">
    <property type="entry name" value="sigpep_I_arch"/>
    <property type="match status" value="1"/>
</dbReference>
<dbReference type="Proteomes" id="UP000293852">
    <property type="component" value="Unassembled WGS sequence"/>
</dbReference>
<dbReference type="GO" id="GO:0016020">
    <property type="term" value="C:membrane"/>
    <property type="evidence" value="ECO:0007669"/>
    <property type="project" value="UniProtKB-SubCell"/>
</dbReference>
<evidence type="ECO:0000256" key="4">
    <source>
        <dbReference type="ARBA" id="ARBA00023136"/>
    </source>
</evidence>
<dbReference type="InterPro" id="IPR001733">
    <property type="entry name" value="Peptidase_S26B"/>
</dbReference>
<evidence type="ECO:0000256" key="1">
    <source>
        <dbReference type="ARBA" id="ARBA00004370"/>
    </source>
</evidence>
<dbReference type="SUPFAM" id="SSF51306">
    <property type="entry name" value="LexA/Signal peptidase"/>
    <property type="match status" value="1"/>
</dbReference>
<dbReference type="AlphaFoldDB" id="A0A4V2EY74"/>
<evidence type="ECO:0000256" key="6">
    <source>
        <dbReference type="SAM" id="MobiDB-lite"/>
    </source>
</evidence>
<dbReference type="OrthoDB" id="3178064at2"/>
<keyword evidence="3" id="KW-1133">Transmembrane helix</keyword>
<keyword evidence="4" id="KW-0472">Membrane</keyword>
<organism evidence="7 8">
    <name type="scientific">Xylanimonas ulmi</name>
    <dbReference type="NCBI Taxonomy" id="228973"/>
    <lineage>
        <taxon>Bacteria</taxon>
        <taxon>Bacillati</taxon>
        <taxon>Actinomycetota</taxon>
        <taxon>Actinomycetes</taxon>
        <taxon>Micrococcales</taxon>
        <taxon>Promicromonosporaceae</taxon>
        <taxon>Xylanimonas</taxon>
    </lineage>
</organism>
<accession>A0A4V2EY74</accession>
<feature type="region of interest" description="Disordered" evidence="6">
    <location>
        <begin position="164"/>
        <end position="207"/>
    </location>
</feature>
<keyword evidence="8" id="KW-1185">Reference proteome</keyword>